<dbReference type="SMART" id="SM00283">
    <property type="entry name" value="MA"/>
    <property type="match status" value="1"/>
</dbReference>
<dbReference type="Proteomes" id="UP000245202">
    <property type="component" value="Unassembled WGS sequence"/>
</dbReference>
<proteinExistence type="predicted"/>
<gene>
    <name evidence="4" type="ORF">PAT3040_02273</name>
</gene>
<evidence type="ECO:0000259" key="3">
    <source>
        <dbReference type="PROSITE" id="PS50111"/>
    </source>
</evidence>
<dbReference type="GO" id="GO:0007165">
    <property type="term" value="P:signal transduction"/>
    <property type="evidence" value="ECO:0007669"/>
    <property type="project" value="UniProtKB-KW"/>
</dbReference>
<name>A0A2R5ENN2_9BACL</name>
<dbReference type="AlphaFoldDB" id="A0A2R5ENN2"/>
<protein>
    <recommendedName>
        <fullName evidence="3">Methyl-accepting transducer domain-containing protein</fullName>
    </recommendedName>
</protein>
<dbReference type="EMBL" id="BDQX01000108">
    <property type="protein sequence ID" value="GBG07715.1"/>
    <property type="molecule type" value="Genomic_DNA"/>
</dbReference>
<dbReference type="SUPFAM" id="SSF58104">
    <property type="entry name" value="Methyl-accepting chemotaxis protein (MCP) signaling domain"/>
    <property type="match status" value="1"/>
</dbReference>
<dbReference type="Pfam" id="PF00015">
    <property type="entry name" value="MCPsignal"/>
    <property type="match status" value="1"/>
</dbReference>
<evidence type="ECO:0000256" key="1">
    <source>
        <dbReference type="ARBA" id="ARBA00023224"/>
    </source>
</evidence>
<sequence>MFQEQGDCECIVMVSNSGNISGLAMRNRFSYKLAHRYSVALFYNKPALGLSDTAPIIVDIDSDPREIIDLAMSRQGDSLYDCIVLVSNRGYEGVLAVSDLLRLSKELQLQAMEAQKETLLSAKERINGIDEAVESVRDSVQFGDTLSMRMVDLTLQGKTELNSIKESFQSIENSSVRQAERMKELERETGSISAVSKLIKELAEQCNILAINASIEAARAGQYGRGFSVVAGEIMNLADQTKKSAIEITAITNNIVQSIVKAVELVEAGRRQTASSVNSVEAADIVFQEIFKSAADNRASSQTIGELAEKAHELSAQVSQEMERLRQTYS</sequence>
<feature type="domain" description="Methyl-accepting transducer" evidence="3">
    <location>
        <begin position="113"/>
        <end position="326"/>
    </location>
</feature>
<dbReference type="InterPro" id="IPR004089">
    <property type="entry name" value="MCPsignal_dom"/>
</dbReference>
<keyword evidence="5" id="KW-1185">Reference proteome</keyword>
<dbReference type="PANTHER" id="PTHR32089:SF112">
    <property type="entry name" value="LYSOZYME-LIKE PROTEIN-RELATED"/>
    <property type="match status" value="1"/>
</dbReference>
<evidence type="ECO:0000256" key="2">
    <source>
        <dbReference type="PROSITE-ProRule" id="PRU00284"/>
    </source>
</evidence>
<reference evidence="4 5" key="1">
    <citation type="submission" date="2017-08" db="EMBL/GenBank/DDBJ databases">
        <title>Substantial Increase in Enzyme Production by Combined Drug-Resistance Mutations in Paenibacillus agaridevorans.</title>
        <authorList>
            <person name="Tanaka Y."/>
            <person name="Funane K."/>
            <person name="Hosaka T."/>
            <person name="Shiwa Y."/>
            <person name="Fujita N."/>
            <person name="Miyazaki T."/>
            <person name="Yoshikawa H."/>
            <person name="Murakami K."/>
            <person name="Kasahara K."/>
            <person name="Inaoka T."/>
            <person name="Hiraga Y."/>
            <person name="Ochi K."/>
        </authorList>
    </citation>
    <scope>NUCLEOTIDE SEQUENCE [LARGE SCALE GENOMIC DNA]</scope>
    <source>
        <strain evidence="4 5">T-3040</strain>
    </source>
</reference>
<evidence type="ECO:0000313" key="5">
    <source>
        <dbReference type="Proteomes" id="UP000245202"/>
    </source>
</evidence>
<comment type="caution">
    <text evidence="4">The sequence shown here is derived from an EMBL/GenBank/DDBJ whole genome shotgun (WGS) entry which is preliminary data.</text>
</comment>
<evidence type="ECO:0000313" key="4">
    <source>
        <dbReference type="EMBL" id="GBG07715.1"/>
    </source>
</evidence>
<dbReference type="PROSITE" id="PS50111">
    <property type="entry name" value="CHEMOTAXIS_TRANSDUC_2"/>
    <property type="match status" value="1"/>
</dbReference>
<keyword evidence="1 2" id="KW-0807">Transducer</keyword>
<accession>A0A2R5ENN2</accession>
<organism evidence="4 5">
    <name type="scientific">Paenibacillus agaridevorans</name>
    <dbReference type="NCBI Taxonomy" id="171404"/>
    <lineage>
        <taxon>Bacteria</taxon>
        <taxon>Bacillati</taxon>
        <taxon>Bacillota</taxon>
        <taxon>Bacilli</taxon>
        <taxon>Bacillales</taxon>
        <taxon>Paenibacillaceae</taxon>
        <taxon>Paenibacillus</taxon>
    </lineage>
</organism>
<dbReference type="PANTHER" id="PTHR32089">
    <property type="entry name" value="METHYL-ACCEPTING CHEMOTAXIS PROTEIN MCPB"/>
    <property type="match status" value="1"/>
</dbReference>
<dbReference type="GO" id="GO:0016020">
    <property type="term" value="C:membrane"/>
    <property type="evidence" value="ECO:0007669"/>
    <property type="project" value="InterPro"/>
</dbReference>
<dbReference type="Gene3D" id="1.10.287.950">
    <property type="entry name" value="Methyl-accepting chemotaxis protein"/>
    <property type="match status" value="1"/>
</dbReference>